<proteinExistence type="predicted"/>
<reference evidence="1 2" key="2">
    <citation type="submission" date="2014-10" db="EMBL/GenBank/DDBJ databases">
        <title>Paracoccus sanguinis sp. nov., isolated from clinical specimens of New York State patients.</title>
        <authorList>
            <person name="Mingle L.A."/>
            <person name="Cole J.A."/>
            <person name="Lapierre P."/>
            <person name="Musser K.A."/>
        </authorList>
    </citation>
    <scope>NUCLEOTIDE SEQUENCE [LARGE SCALE GENOMIC DNA]</scope>
    <source>
        <strain evidence="1 2">JCM 14014</strain>
    </source>
</reference>
<keyword evidence="2" id="KW-1185">Reference proteome</keyword>
<dbReference type="EMBL" id="JRKN01000019">
    <property type="protein sequence ID" value="KGJ03652.1"/>
    <property type="molecule type" value="Genomic_DNA"/>
</dbReference>
<reference evidence="1 2" key="1">
    <citation type="submission" date="2014-09" db="EMBL/GenBank/DDBJ databases">
        <authorList>
            <person name="McGinnis J.M."/>
            <person name="Wolfgang W.J."/>
        </authorList>
    </citation>
    <scope>NUCLEOTIDE SEQUENCE [LARGE SCALE GENOMIC DNA]</scope>
    <source>
        <strain evidence="1 2">JCM 14014</strain>
    </source>
</reference>
<organism evidence="1 2">
    <name type="scientific">Paracoccus halophilus</name>
    <dbReference type="NCBI Taxonomy" id="376733"/>
    <lineage>
        <taxon>Bacteria</taxon>
        <taxon>Pseudomonadati</taxon>
        <taxon>Pseudomonadota</taxon>
        <taxon>Alphaproteobacteria</taxon>
        <taxon>Rhodobacterales</taxon>
        <taxon>Paracoccaceae</taxon>
        <taxon>Paracoccus</taxon>
    </lineage>
</organism>
<name>A0A099F0I0_9RHOB</name>
<comment type="caution">
    <text evidence="1">The sequence shown here is derived from an EMBL/GenBank/DDBJ whole genome shotgun (WGS) entry which is preliminary data.</text>
</comment>
<dbReference type="AlphaFoldDB" id="A0A099F0I0"/>
<sequence length="77" mass="8632">MNFPKFGAYAKQPRLSLVYDEFLQLNLVAGFIVWRKVSANFWQCMLAQQYMGPKRGLAGGGAAHDQLCRHKSAPSTN</sequence>
<evidence type="ECO:0000313" key="1">
    <source>
        <dbReference type="EMBL" id="KGJ03652.1"/>
    </source>
</evidence>
<evidence type="ECO:0000313" key="2">
    <source>
        <dbReference type="Proteomes" id="UP000029846"/>
    </source>
</evidence>
<accession>A0A099F0I0</accession>
<dbReference type="Proteomes" id="UP000029846">
    <property type="component" value="Unassembled WGS sequence"/>
</dbReference>
<gene>
    <name evidence="1" type="ORF">IT41_13650</name>
</gene>
<protein>
    <submittedName>
        <fullName evidence="1">Uncharacterized protein</fullName>
    </submittedName>
</protein>